<evidence type="ECO:0000313" key="4">
    <source>
        <dbReference type="Proteomes" id="UP000193136"/>
    </source>
</evidence>
<sequence>MNNIREEVKELQIGRKVRHLRQQRRMTLQDLADQTGLSKPLLSQIENDQVIPPLATLLRISKAFKVGIENFFQEEDSCEKCILVRSGESRKLIQRGLSRGGSPPYIYHSLAYGKRDRNIEPFLMEFESRTWSDDLLVHHEGQEFLYLLEGEVEFHYGDRVITLGSGDSIFYDSSEPHGYVALSDGPPRGIVVLYSREF</sequence>
<dbReference type="STRING" id="1969733.B5V00_08295"/>
<dbReference type="Pfam" id="PF07883">
    <property type="entry name" value="Cupin_2"/>
    <property type="match status" value="1"/>
</dbReference>
<reference evidence="3 4" key="1">
    <citation type="submission" date="2017-03" db="EMBL/GenBank/DDBJ databases">
        <title>Genome sequence of Geothermobacter sp. EPR-M, Deep-Sea Iron Reducer.</title>
        <authorList>
            <person name="Tully B."/>
            <person name="Savalia P."/>
            <person name="Abuyen K."/>
            <person name="Baughan C."/>
            <person name="Romero E."/>
            <person name="Ronkowski C."/>
            <person name="Torres B."/>
            <person name="Tremblay J."/>
            <person name="Trujillo A."/>
            <person name="Tyler M."/>
            <person name="Perez-Rodriguez I."/>
            <person name="Amend J."/>
        </authorList>
    </citation>
    <scope>NUCLEOTIDE SEQUENCE [LARGE SCALE GENOMIC DNA]</scope>
    <source>
        <strain evidence="3 4">EPR-M</strain>
    </source>
</reference>
<dbReference type="PANTHER" id="PTHR46797">
    <property type="entry name" value="HTH-TYPE TRANSCRIPTIONAL REGULATOR"/>
    <property type="match status" value="1"/>
</dbReference>
<dbReference type="CDD" id="cd00093">
    <property type="entry name" value="HTH_XRE"/>
    <property type="match status" value="1"/>
</dbReference>
<proteinExistence type="predicted"/>
<dbReference type="SMART" id="SM00530">
    <property type="entry name" value="HTH_XRE"/>
    <property type="match status" value="1"/>
</dbReference>
<dbReference type="SUPFAM" id="SSF47413">
    <property type="entry name" value="lambda repressor-like DNA-binding domains"/>
    <property type="match status" value="1"/>
</dbReference>
<accession>A0A1X0Y5D0</accession>
<dbReference type="GO" id="GO:0003677">
    <property type="term" value="F:DNA binding"/>
    <property type="evidence" value="ECO:0007669"/>
    <property type="project" value="UniProtKB-KW"/>
</dbReference>
<dbReference type="OrthoDB" id="5343295at2"/>
<dbReference type="InterPro" id="IPR011051">
    <property type="entry name" value="RmlC_Cupin_sf"/>
</dbReference>
<dbReference type="InterPro" id="IPR010982">
    <property type="entry name" value="Lambda_DNA-bd_dom_sf"/>
</dbReference>
<keyword evidence="1" id="KW-0238">DNA-binding</keyword>
<dbReference type="RefSeq" id="WP_085010317.1">
    <property type="nucleotide sequence ID" value="NZ_NAAD01000009.1"/>
</dbReference>
<dbReference type="Gene3D" id="1.10.260.40">
    <property type="entry name" value="lambda repressor-like DNA-binding domains"/>
    <property type="match status" value="1"/>
</dbReference>
<dbReference type="PANTHER" id="PTHR46797:SF19">
    <property type="entry name" value="BLL2473 PROTEIN"/>
    <property type="match status" value="1"/>
</dbReference>
<dbReference type="GO" id="GO:0005829">
    <property type="term" value="C:cytosol"/>
    <property type="evidence" value="ECO:0007669"/>
    <property type="project" value="TreeGrafter"/>
</dbReference>
<feature type="domain" description="HTH cro/C1-type" evidence="2">
    <location>
        <begin position="17"/>
        <end position="71"/>
    </location>
</feature>
<name>A0A1X0Y5D0_9BACT</name>
<gene>
    <name evidence="3" type="ORF">B5V00_08295</name>
</gene>
<dbReference type="CDD" id="cd02209">
    <property type="entry name" value="cupin_XRE_C"/>
    <property type="match status" value="1"/>
</dbReference>
<dbReference type="Proteomes" id="UP000193136">
    <property type="component" value="Unassembled WGS sequence"/>
</dbReference>
<dbReference type="PROSITE" id="PS50943">
    <property type="entry name" value="HTH_CROC1"/>
    <property type="match status" value="1"/>
</dbReference>
<organism evidence="3 4">
    <name type="scientific">Geothermobacter hydrogeniphilus</name>
    <dbReference type="NCBI Taxonomy" id="1969733"/>
    <lineage>
        <taxon>Bacteria</taxon>
        <taxon>Pseudomonadati</taxon>
        <taxon>Thermodesulfobacteriota</taxon>
        <taxon>Desulfuromonadia</taxon>
        <taxon>Desulfuromonadales</taxon>
        <taxon>Geothermobacteraceae</taxon>
        <taxon>Geothermobacter</taxon>
    </lineage>
</organism>
<evidence type="ECO:0000259" key="2">
    <source>
        <dbReference type="PROSITE" id="PS50943"/>
    </source>
</evidence>
<evidence type="ECO:0000256" key="1">
    <source>
        <dbReference type="ARBA" id="ARBA00023125"/>
    </source>
</evidence>
<dbReference type="InterPro" id="IPR050807">
    <property type="entry name" value="TransReg_Diox_bact_type"/>
</dbReference>
<dbReference type="AlphaFoldDB" id="A0A1X0Y5D0"/>
<dbReference type="GO" id="GO:0003700">
    <property type="term" value="F:DNA-binding transcription factor activity"/>
    <property type="evidence" value="ECO:0007669"/>
    <property type="project" value="TreeGrafter"/>
</dbReference>
<dbReference type="SUPFAM" id="SSF51182">
    <property type="entry name" value="RmlC-like cupins"/>
    <property type="match status" value="1"/>
</dbReference>
<dbReference type="InterPro" id="IPR001387">
    <property type="entry name" value="Cro/C1-type_HTH"/>
</dbReference>
<comment type="caution">
    <text evidence="3">The sequence shown here is derived from an EMBL/GenBank/DDBJ whole genome shotgun (WGS) entry which is preliminary data.</text>
</comment>
<dbReference type="InterPro" id="IPR014710">
    <property type="entry name" value="RmlC-like_jellyroll"/>
</dbReference>
<dbReference type="EMBL" id="NAAD01000009">
    <property type="protein sequence ID" value="ORJ60244.1"/>
    <property type="molecule type" value="Genomic_DNA"/>
</dbReference>
<protein>
    <submittedName>
        <fullName evidence="3">Cro/Cl family transcriptional regulator</fullName>
    </submittedName>
</protein>
<evidence type="ECO:0000313" key="3">
    <source>
        <dbReference type="EMBL" id="ORJ60244.1"/>
    </source>
</evidence>
<dbReference type="Pfam" id="PF01381">
    <property type="entry name" value="HTH_3"/>
    <property type="match status" value="1"/>
</dbReference>
<dbReference type="Gene3D" id="2.60.120.10">
    <property type="entry name" value="Jelly Rolls"/>
    <property type="match status" value="1"/>
</dbReference>
<dbReference type="InterPro" id="IPR013096">
    <property type="entry name" value="Cupin_2"/>
</dbReference>
<keyword evidence="4" id="KW-1185">Reference proteome</keyword>